<dbReference type="EC" id="2.7.7.9" evidence="6"/>
<dbReference type="RefSeq" id="WP_119715168.1">
    <property type="nucleotide sequence ID" value="NZ_OMOH01000003.1"/>
</dbReference>
<feature type="binding site" evidence="5">
    <location>
        <position position="215"/>
    </location>
    <ligand>
        <name>UTP</name>
        <dbReference type="ChEBI" id="CHEBI:46398"/>
    </ligand>
</feature>
<feature type="binding site" evidence="5">
    <location>
        <position position="91"/>
    </location>
    <ligand>
        <name>UTP</name>
        <dbReference type="ChEBI" id="CHEBI:46398"/>
    </ligand>
</feature>
<dbReference type="InterPro" id="IPR016267">
    <property type="entry name" value="UDPGP_trans"/>
</dbReference>
<keyword evidence="7" id="KW-1185">Reference proteome</keyword>
<evidence type="ECO:0000256" key="3">
    <source>
        <dbReference type="ARBA" id="ARBA00022695"/>
    </source>
</evidence>
<dbReference type="InterPro" id="IPR002618">
    <property type="entry name" value="UDPGP_fam"/>
</dbReference>
<dbReference type="Pfam" id="PF01704">
    <property type="entry name" value="UDPGP"/>
    <property type="match status" value="1"/>
</dbReference>
<evidence type="ECO:0000256" key="4">
    <source>
        <dbReference type="PIRSR" id="PIRSR000806-1"/>
    </source>
</evidence>
<feature type="binding site" evidence="5">
    <location>
        <position position="184"/>
    </location>
    <ligand>
        <name>UTP</name>
        <dbReference type="ChEBI" id="CHEBI:46398"/>
    </ligand>
</feature>
<dbReference type="GO" id="GO:0003983">
    <property type="term" value="F:UTP:glucose-1-phosphate uridylyltransferase activity"/>
    <property type="evidence" value="ECO:0007669"/>
    <property type="project" value="UniProtKB-EC"/>
</dbReference>
<protein>
    <submittedName>
        <fullName evidence="6">UTP-glucose-1-phosphate uridylyltransferase</fullName>
        <ecNumber evidence="6">2.7.7.9</ecNumber>
    </submittedName>
</protein>
<sequence>MSAQGLARAAERMTQAGLPRLAIDVFSDYYHQLEQGRTGLIGEDTITPITQVDDLADAEFSAEEQARALSQTVFIRLNGGLGTSMGMDRAKSLLPVRDGLSFLDIIVRQLQAVRASTGVQAPLILMNSFRTRDDSLELLSGYPRLNPDGIPADFCQHREPKLLVDSLEPVDWPADPELEWCPPGHGDIYVALQTTGILDALIAGGYRYANTANADNLGAAPDGRLAAWFAASGAPYSPEVCLRTPADRKGGHLAIRTSDGRMILRDTAQTPEADMRWFTDEHRHRFFHTNNLWFDLVALRDALAARGGLPGLPLIRNRKHVDPSDPASPEVFQIESALGAIVEVFDGARPVLVPRERFLPVKTTDDLALVRSDVYELGADYRLHRRTESTPLVRLDPQHYKLIADFEARFPSGVPSLREATSLTVQGDWTFGAGVVARGDVVLGPTTRPMRVEDGARL</sequence>
<keyword evidence="2 6" id="KW-0808">Transferase</keyword>
<comment type="similarity">
    <text evidence="1">Belongs to the UDPGP type 1 family.</text>
</comment>
<dbReference type="OrthoDB" id="9804758at2"/>
<dbReference type="PANTHER" id="PTHR43511">
    <property type="match status" value="1"/>
</dbReference>
<dbReference type="EMBL" id="OMOH01000003">
    <property type="protein sequence ID" value="SPF67969.1"/>
    <property type="molecule type" value="Genomic_DNA"/>
</dbReference>
<evidence type="ECO:0000313" key="6">
    <source>
        <dbReference type="EMBL" id="SPF67969.1"/>
    </source>
</evidence>
<dbReference type="AlphaFoldDB" id="A0A375I2R2"/>
<evidence type="ECO:0000256" key="1">
    <source>
        <dbReference type="ARBA" id="ARBA00010401"/>
    </source>
</evidence>
<dbReference type="PIRSF" id="PIRSF000806">
    <property type="entry name" value="UDPGP"/>
    <property type="match status" value="1"/>
</dbReference>
<dbReference type="Gene3D" id="2.160.10.10">
    <property type="entry name" value="Hexapeptide repeat proteins"/>
    <property type="match status" value="1"/>
</dbReference>
<evidence type="ECO:0000256" key="2">
    <source>
        <dbReference type="ARBA" id="ARBA00022679"/>
    </source>
</evidence>
<feature type="binding site" evidence="5">
    <location>
        <position position="156"/>
    </location>
    <ligand>
        <name>UTP</name>
        <dbReference type="ChEBI" id="CHEBI:46398"/>
    </ligand>
</feature>
<dbReference type="InterPro" id="IPR029044">
    <property type="entry name" value="Nucleotide-diphossugar_trans"/>
</dbReference>
<keyword evidence="3 6" id="KW-0548">Nucleotidyltransferase</keyword>
<accession>A0A375I2R2</accession>
<dbReference type="Proteomes" id="UP000265962">
    <property type="component" value="Unassembled WGS sequence"/>
</dbReference>
<organism evidence="6 7">
    <name type="scientific">Propionibacterium ruminifibrarum</name>
    <dbReference type="NCBI Taxonomy" id="1962131"/>
    <lineage>
        <taxon>Bacteria</taxon>
        <taxon>Bacillati</taxon>
        <taxon>Actinomycetota</taxon>
        <taxon>Actinomycetes</taxon>
        <taxon>Propionibacteriales</taxon>
        <taxon>Propionibacteriaceae</taxon>
        <taxon>Propionibacterium</taxon>
    </lineage>
</organism>
<dbReference type="Gene3D" id="3.90.550.10">
    <property type="entry name" value="Spore Coat Polysaccharide Biosynthesis Protein SpsA, Chain A"/>
    <property type="match status" value="1"/>
</dbReference>
<evidence type="ECO:0000256" key="5">
    <source>
        <dbReference type="PIRSR" id="PIRSR000806-2"/>
    </source>
</evidence>
<feature type="binding site" evidence="4">
    <location>
        <position position="185"/>
    </location>
    <ligand>
        <name>substrate</name>
    </ligand>
</feature>
<reference evidence="7" key="1">
    <citation type="submission" date="2018-02" db="EMBL/GenBank/DDBJ databases">
        <authorList>
            <person name="Hornung B."/>
        </authorList>
    </citation>
    <scope>NUCLEOTIDE SEQUENCE [LARGE SCALE GENOMIC DNA]</scope>
</reference>
<evidence type="ECO:0000313" key="7">
    <source>
        <dbReference type="Proteomes" id="UP000265962"/>
    </source>
</evidence>
<dbReference type="SUPFAM" id="SSF53448">
    <property type="entry name" value="Nucleotide-diphospho-sugar transferases"/>
    <property type="match status" value="1"/>
</dbReference>
<gene>
    <name evidence="6" type="ORF">PROPJV5_0926</name>
</gene>
<proteinExistence type="inferred from homology"/>
<feature type="binding site" evidence="5">
    <location>
        <position position="362"/>
    </location>
    <ligand>
        <name>UTP</name>
        <dbReference type="ChEBI" id="CHEBI:46398"/>
    </ligand>
</feature>
<dbReference type="GO" id="GO:0006011">
    <property type="term" value="P:UDP-alpha-D-glucose metabolic process"/>
    <property type="evidence" value="ECO:0007669"/>
    <property type="project" value="InterPro"/>
</dbReference>
<name>A0A375I2R2_9ACTN</name>